<evidence type="ECO:0000259" key="7">
    <source>
        <dbReference type="PROSITE" id="PS51677"/>
    </source>
</evidence>
<dbReference type="Pfam" id="PF01522">
    <property type="entry name" value="Polysacc_deac_1"/>
    <property type="match status" value="1"/>
</dbReference>
<gene>
    <name evidence="8" type="ORF">FY036_15515</name>
</gene>
<dbReference type="PROSITE" id="PS51677">
    <property type="entry name" value="NODB"/>
    <property type="match status" value="1"/>
</dbReference>
<keyword evidence="6" id="KW-0472">Membrane</keyword>
<dbReference type="RefSeq" id="WP_148915665.1">
    <property type="nucleotide sequence ID" value="NZ_VSZS01000065.1"/>
</dbReference>
<dbReference type="InterPro" id="IPR051398">
    <property type="entry name" value="Polysacch_Deacetylase"/>
</dbReference>
<keyword evidence="6" id="KW-0812">Transmembrane</keyword>
<evidence type="ECO:0000256" key="4">
    <source>
        <dbReference type="ARBA" id="ARBA00022729"/>
    </source>
</evidence>
<keyword evidence="4" id="KW-0732">Signal</keyword>
<dbReference type="GO" id="GO:0005975">
    <property type="term" value="P:carbohydrate metabolic process"/>
    <property type="evidence" value="ECO:0007669"/>
    <property type="project" value="InterPro"/>
</dbReference>
<comment type="similarity">
    <text evidence="2">Belongs to the polysaccharide deacetylase family.</text>
</comment>
<evidence type="ECO:0000313" key="9">
    <source>
        <dbReference type="Proteomes" id="UP000323258"/>
    </source>
</evidence>
<dbReference type="Gene3D" id="3.20.20.370">
    <property type="entry name" value="Glycoside hydrolase/deacetylase"/>
    <property type="match status" value="1"/>
</dbReference>
<evidence type="ECO:0000256" key="2">
    <source>
        <dbReference type="ARBA" id="ARBA00010973"/>
    </source>
</evidence>
<evidence type="ECO:0000256" key="5">
    <source>
        <dbReference type="ARBA" id="ARBA00032976"/>
    </source>
</evidence>
<keyword evidence="6" id="KW-1133">Transmembrane helix</keyword>
<dbReference type="InterPro" id="IPR011330">
    <property type="entry name" value="Glyco_hydro/deAcase_b/a-brl"/>
</dbReference>
<dbReference type="InterPro" id="IPR002509">
    <property type="entry name" value="NODB_dom"/>
</dbReference>
<protein>
    <recommendedName>
        <fullName evidence="3">Chitooligosaccharide deacetylase</fullName>
    </recommendedName>
    <alternativeName>
        <fullName evidence="5">Nodulation protein B</fullName>
    </alternativeName>
</protein>
<organism evidence="8 9">
    <name type="scientific">Neoaquamicrobium microcysteis</name>
    <dbReference type="NCBI Taxonomy" id="2682781"/>
    <lineage>
        <taxon>Bacteria</taxon>
        <taxon>Pseudomonadati</taxon>
        <taxon>Pseudomonadota</taxon>
        <taxon>Alphaproteobacteria</taxon>
        <taxon>Hyphomicrobiales</taxon>
        <taxon>Phyllobacteriaceae</taxon>
        <taxon>Neoaquamicrobium</taxon>
    </lineage>
</organism>
<comment type="caution">
    <text evidence="8">The sequence shown here is derived from an EMBL/GenBank/DDBJ whole genome shotgun (WGS) entry which is preliminary data.</text>
</comment>
<feature type="transmembrane region" description="Helical" evidence="6">
    <location>
        <begin position="16"/>
        <end position="38"/>
    </location>
</feature>
<dbReference type="OrthoDB" id="9782872at2"/>
<dbReference type="PANTHER" id="PTHR34216">
    <property type="match status" value="1"/>
</dbReference>
<dbReference type="PANTHER" id="PTHR34216:SF7">
    <property type="entry name" value="POLY-BETA-1,6-N-ACETYL-D-GLUCOSAMINE N-DEACETYLASE"/>
    <property type="match status" value="1"/>
</dbReference>
<comment type="function">
    <text evidence="1">Is involved in generating a small heat-stable compound (Nod), an acylated oligomer of N-acetylglucosamine, that stimulates mitosis in various plant protoplasts.</text>
</comment>
<dbReference type="GO" id="GO:0016810">
    <property type="term" value="F:hydrolase activity, acting on carbon-nitrogen (but not peptide) bonds"/>
    <property type="evidence" value="ECO:0007669"/>
    <property type="project" value="InterPro"/>
</dbReference>
<reference evidence="8 9" key="1">
    <citation type="submission" date="2019-08" db="EMBL/GenBank/DDBJ databases">
        <authorList>
            <person name="Seo Y.L."/>
        </authorList>
    </citation>
    <scope>NUCLEOTIDE SEQUENCE [LARGE SCALE GENOMIC DNA]</scope>
    <source>
        <strain evidence="8 9">MaA-C15</strain>
    </source>
</reference>
<evidence type="ECO:0000256" key="3">
    <source>
        <dbReference type="ARBA" id="ARBA00020071"/>
    </source>
</evidence>
<sequence>MIDARETARKLILGGVYWSGLAAVCAPLLSGKGAILMLHRVNRMEGSPLGLNSHLSISPDFLDRLLADLKARGVALISLDEMLEHLAGRSSRSAVAITADDGWLDNLTNALPVFEAHDAPFTIYVAPGLTDGTVVPWWEAVEELAASRDAINLPTPQGVVSLDCSDELSKKASARWLMNHLTQDVAEEDQQMLLKKIAAAAQHGLSPRRFMNRDEIRQLAGHHLATIGAHTVHHYNLKRLSEQAALDEMTASAAMVESQTGQRPRHFAYPYGYESAAGEREVALAAKAGFASAVTTRHGVLHAGHAQHPHALPRISVNGNYQRLSYMRALLSGLPTLLSNRGRKLVTL</sequence>
<reference evidence="8 9" key="2">
    <citation type="submission" date="2019-09" db="EMBL/GenBank/DDBJ databases">
        <title>Mesorhizobium sp. MaA-C15 isolated from Microcystis aeruginosa.</title>
        <authorList>
            <person name="Jeong S.E."/>
            <person name="Jin H.M."/>
            <person name="Jeon C.O."/>
        </authorList>
    </citation>
    <scope>NUCLEOTIDE SEQUENCE [LARGE SCALE GENOMIC DNA]</scope>
    <source>
        <strain evidence="8 9">MaA-C15</strain>
    </source>
</reference>
<keyword evidence="9" id="KW-1185">Reference proteome</keyword>
<evidence type="ECO:0000313" key="8">
    <source>
        <dbReference type="EMBL" id="TYR30864.1"/>
    </source>
</evidence>
<dbReference type="Proteomes" id="UP000323258">
    <property type="component" value="Unassembled WGS sequence"/>
</dbReference>
<proteinExistence type="inferred from homology"/>
<feature type="domain" description="NodB homology" evidence="7">
    <location>
        <begin position="93"/>
        <end position="348"/>
    </location>
</feature>
<accession>A0A5D4GRY3</accession>
<dbReference type="EMBL" id="VSZS01000065">
    <property type="protein sequence ID" value="TYR30864.1"/>
    <property type="molecule type" value="Genomic_DNA"/>
</dbReference>
<dbReference type="AlphaFoldDB" id="A0A5D4GRY3"/>
<evidence type="ECO:0000256" key="1">
    <source>
        <dbReference type="ARBA" id="ARBA00003236"/>
    </source>
</evidence>
<dbReference type="CDD" id="cd10968">
    <property type="entry name" value="CE4_Mlr8448_like_5s"/>
    <property type="match status" value="1"/>
</dbReference>
<name>A0A5D4GRY3_9HYPH</name>
<dbReference type="SUPFAM" id="SSF88713">
    <property type="entry name" value="Glycoside hydrolase/deacetylase"/>
    <property type="match status" value="1"/>
</dbReference>
<evidence type="ECO:0000256" key="6">
    <source>
        <dbReference type="SAM" id="Phobius"/>
    </source>
</evidence>